<feature type="compositionally biased region" description="Low complexity" evidence="1">
    <location>
        <begin position="307"/>
        <end position="316"/>
    </location>
</feature>
<gene>
    <name evidence="2" type="ORF">ORV05_08740</name>
</gene>
<protein>
    <recommendedName>
        <fullName evidence="4">PPE family domain-containing protein</fullName>
    </recommendedName>
</protein>
<proteinExistence type="predicted"/>
<organism evidence="2 3">
    <name type="scientific">Amycolatopsis cynarae</name>
    <dbReference type="NCBI Taxonomy" id="2995223"/>
    <lineage>
        <taxon>Bacteria</taxon>
        <taxon>Bacillati</taxon>
        <taxon>Actinomycetota</taxon>
        <taxon>Actinomycetes</taxon>
        <taxon>Pseudonocardiales</taxon>
        <taxon>Pseudonocardiaceae</taxon>
        <taxon>Amycolatopsis</taxon>
    </lineage>
</organism>
<sequence>MIPYIVLPPDAHRAMITAEQAHIPVLRGAARMWQDVHAWSEAAAAELQKNAGNLTYADWKDKAADSFEAKTGRSIADLRTWSDRIAGSQVWTHLEGLADALPAAQAAVQTFASEFDATWQNPLTWGLAAQAWQNSANVMDALGGQFQTAMLAVCQAAGVTNPADLIPNFNISSADAVKTADAAVNFLTEVQSLAQTAGIGGGSSSGTSLNLPSLSGISGGTQVSWNPQDWASWQGPSLAGLGAGSLVPPDLGGGSSGGLPGLSPAGSAPVATALPFGALGAAGTGLGGIPMVRAAAAKRSGTGEEVSPGAAGSSRGSTGGGMVPPMTPHTPVGGAGTLRPGTAEHTDGSASGRRRASGNDGVAVALRGRTGGTGQDGARPYRFGESGTGTVELIDATDH</sequence>
<reference evidence="2" key="1">
    <citation type="submission" date="2022-11" db="EMBL/GenBank/DDBJ databases">
        <authorList>
            <person name="Mo P."/>
        </authorList>
    </citation>
    <scope>NUCLEOTIDE SEQUENCE</scope>
    <source>
        <strain evidence="2">HUAS 11-8</strain>
    </source>
</reference>
<evidence type="ECO:0008006" key="4">
    <source>
        <dbReference type="Google" id="ProtNLM"/>
    </source>
</evidence>
<accession>A0ABY7B676</accession>
<evidence type="ECO:0000256" key="1">
    <source>
        <dbReference type="SAM" id="MobiDB-lite"/>
    </source>
</evidence>
<dbReference type="EMBL" id="CP113836">
    <property type="protein sequence ID" value="WAL67841.1"/>
    <property type="molecule type" value="Genomic_DNA"/>
</dbReference>
<feature type="region of interest" description="Disordered" evidence="1">
    <location>
        <begin position="300"/>
        <end position="399"/>
    </location>
</feature>
<name>A0ABY7B676_9PSEU</name>
<dbReference type="RefSeq" id="WP_268757936.1">
    <property type="nucleotide sequence ID" value="NZ_CP113836.1"/>
</dbReference>
<evidence type="ECO:0000313" key="3">
    <source>
        <dbReference type="Proteomes" id="UP001163203"/>
    </source>
</evidence>
<keyword evidence="3" id="KW-1185">Reference proteome</keyword>
<evidence type="ECO:0000313" key="2">
    <source>
        <dbReference type="EMBL" id="WAL67841.1"/>
    </source>
</evidence>
<dbReference type="Proteomes" id="UP001163203">
    <property type="component" value="Chromosome"/>
</dbReference>